<dbReference type="AlphaFoldDB" id="A0A377CJC7"/>
<proteinExistence type="predicted"/>
<sequence>MLRHSHHKRRKPYWSLLKPIPARLPIRAHRTLPARRFLNSLLIMLTPDPAALKEAPDDATFARVTVPLWQYLDVLHPYLWREGKDFPHSPARMDALLKAGTLRLSLTFNPAHAQQKIASGDLPASSYSFGFREGMIGNVHFVTIPANANASAAAKVVANFLLSPDAQLRKADPAVWGDPSVLDPQKLPDGQRESLQSRMPQDLPPVLAEPHAGWVNALEQEWLHRYGTH</sequence>
<protein>
    <submittedName>
        <fullName evidence="2">ABC transporter substrate-binding protein</fullName>
    </submittedName>
</protein>
<dbReference type="Proteomes" id="UP000254088">
    <property type="component" value="Unassembled WGS sequence"/>
</dbReference>
<dbReference type="NCBIfam" id="NF008633">
    <property type="entry name" value="PRK11622.1"/>
    <property type="match status" value="1"/>
</dbReference>
<feature type="region of interest" description="Disordered" evidence="1">
    <location>
        <begin position="174"/>
        <end position="198"/>
    </location>
</feature>
<dbReference type="Gene3D" id="3.40.190.10">
    <property type="entry name" value="Periplasmic binding protein-like II"/>
    <property type="match status" value="2"/>
</dbReference>
<evidence type="ECO:0000313" key="2">
    <source>
        <dbReference type="EMBL" id="STL93291.1"/>
    </source>
</evidence>
<evidence type="ECO:0000256" key="1">
    <source>
        <dbReference type="SAM" id="MobiDB-lite"/>
    </source>
</evidence>
<dbReference type="PANTHER" id="PTHR42779:SF1">
    <property type="entry name" value="PROTEIN YNJB"/>
    <property type="match status" value="1"/>
</dbReference>
<reference evidence="2 3" key="1">
    <citation type="submission" date="2018-06" db="EMBL/GenBank/DDBJ databases">
        <authorList>
            <consortium name="Pathogen Informatics"/>
            <person name="Doyle S."/>
        </authorList>
    </citation>
    <scope>NUCLEOTIDE SEQUENCE [LARGE SCALE GENOMIC DNA]</scope>
    <source>
        <strain evidence="2 3">NCTC10429</strain>
    </source>
</reference>
<dbReference type="SUPFAM" id="SSF53850">
    <property type="entry name" value="Periplasmic binding protein-like II"/>
    <property type="match status" value="1"/>
</dbReference>
<evidence type="ECO:0000313" key="3">
    <source>
        <dbReference type="Proteomes" id="UP000254088"/>
    </source>
</evidence>
<name>A0A377CJC7_ECOLX</name>
<accession>A0A377CJC7</accession>
<organism evidence="2 3">
    <name type="scientific">Escherichia coli</name>
    <dbReference type="NCBI Taxonomy" id="562"/>
    <lineage>
        <taxon>Bacteria</taxon>
        <taxon>Pseudomonadati</taxon>
        <taxon>Pseudomonadota</taxon>
        <taxon>Gammaproteobacteria</taxon>
        <taxon>Enterobacterales</taxon>
        <taxon>Enterobacteriaceae</taxon>
        <taxon>Escherichia</taxon>
    </lineage>
</organism>
<dbReference type="EMBL" id="UGEX01000001">
    <property type="protein sequence ID" value="STL93291.1"/>
    <property type="molecule type" value="Genomic_DNA"/>
</dbReference>
<gene>
    <name evidence="2" type="primary">ynjB_1</name>
    <name evidence="2" type="ORF">NCTC10429_03421</name>
</gene>
<dbReference type="PANTHER" id="PTHR42779">
    <property type="entry name" value="PROTEIN YNJB"/>
    <property type="match status" value="1"/>
</dbReference>